<reference evidence="4 5" key="1">
    <citation type="submission" date="2019-08" db="EMBL/GenBank/DDBJ databases">
        <authorList>
            <person name="Peeters C."/>
        </authorList>
    </citation>
    <scope>NUCLEOTIDE SEQUENCE [LARGE SCALE GENOMIC DNA]</scope>
    <source>
        <strain evidence="4 5">LMG 20602</strain>
    </source>
</reference>
<dbReference type="InterPro" id="IPR002347">
    <property type="entry name" value="SDR_fam"/>
</dbReference>
<dbReference type="SUPFAM" id="SSF51735">
    <property type="entry name" value="NAD(P)-binding Rossmann-fold domains"/>
    <property type="match status" value="1"/>
</dbReference>
<evidence type="ECO:0000313" key="4">
    <source>
        <dbReference type="EMBL" id="VVE13509.1"/>
    </source>
</evidence>
<dbReference type="Gene3D" id="3.40.50.720">
    <property type="entry name" value="NAD(P)-binding Rossmann-like Domain"/>
    <property type="match status" value="1"/>
</dbReference>
<name>A0ABY6W3L3_9BURK</name>
<organism evidence="4 5">
    <name type="scientific">Pandoraea capi</name>
    <dbReference type="NCBI Taxonomy" id="2508286"/>
    <lineage>
        <taxon>Bacteria</taxon>
        <taxon>Pseudomonadati</taxon>
        <taxon>Pseudomonadota</taxon>
        <taxon>Betaproteobacteria</taxon>
        <taxon>Burkholderiales</taxon>
        <taxon>Burkholderiaceae</taxon>
        <taxon>Pandoraea</taxon>
    </lineage>
</organism>
<keyword evidence="5" id="KW-1185">Reference proteome</keyword>
<dbReference type="InterPro" id="IPR036291">
    <property type="entry name" value="NAD(P)-bd_dom_sf"/>
</dbReference>
<dbReference type="Proteomes" id="UP000366065">
    <property type="component" value="Unassembled WGS sequence"/>
</dbReference>
<dbReference type="PRINTS" id="PR00080">
    <property type="entry name" value="SDRFAMILY"/>
</dbReference>
<gene>
    <name evidence="4" type="ORF">PCA20602_02762</name>
</gene>
<protein>
    <submittedName>
        <fullName evidence="4">Short-chain dehydrogenase</fullName>
    </submittedName>
</protein>
<dbReference type="PANTHER" id="PTHR43391">
    <property type="entry name" value="RETINOL DEHYDROGENASE-RELATED"/>
    <property type="match status" value="1"/>
</dbReference>
<evidence type="ECO:0000256" key="1">
    <source>
        <dbReference type="ARBA" id="ARBA00006484"/>
    </source>
</evidence>
<comment type="caution">
    <text evidence="4">The sequence shown here is derived from an EMBL/GenBank/DDBJ whole genome shotgun (WGS) entry which is preliminary data.</text>
</comment>
<keyword evidence="2" id="KW-0560">Oxidoreductase</keyword>
<accession>A0ABY6W3L3</accession>
<dbReference type="Pfam" id="PF00106">
    <property type="entry name" value="adh_short"/>
    <property type="match status" value="1"/>
</dbReference>
<dbReference type="PRINTS" id="PR00081">
    <property type="entry name" value="GDHRDH"/>
</dbReference>
<evidence type="ECO:0000313" key="5">
    <source>
        <dbReference type="Proteomes" id="UP000366065"/>
    </source>
</evidence>
<dbReference type="RefSeq" id="WP_150721691.1">
    <property type="nucleotide sequence ID" value="NZ_CABPRV010000005.1"/>
</dbReference>
<dbReference type="EMBL" id="CABPRV010000005">
    <property type="protein sequence ID" value="VVE13509.1"/>
    <property type="molecule type" value="Genomic_DNA"/>
</dbReference>
<evidence type="ECO:0000256" key="3">
    <source>
        <dbReference type="RuleBase" id="RU000363"/>
    </source>
</evidence>
<sequence>MKTFTDKVAAITGAGSGMGRSLALELARRGTHLALSDIDEASVANTAIACRALGVRLGVRVTSQQLDVAQRDAVFAWARDTAAVHGKVNLVFNNAGVSLSVPAATARQEDFEWLMNINFWGVVHGTQAFLPYLSASGDGHIVNTSSLFGIIAMPTQSAYNASKFAVRGFTEALRMELDLAGSPVSCTCVHPGGVATNIVTTSRIDDSIAAFTGIDAQTHRRRANKLIDVTSAEAAARQILAGVQRNARRVLVGPDARRVDKLARLLGASYQALVVWFYRRSAMSGKRATGATSAHSTTTESSTH</sequence>
<dbReference type="InterPro" id="IPR020904">
    <property type="entry name" value="Sc_DH/Rdtase_CS"/>
</dbReference>
<dbReference type="PROSITE" id="PS00061">
    <property type="entry name" value="ADH_SHORT"/>
    <property type="match status" value="1"/>
</dbReference>
<evidence type="ECO:0000256" key="2">
    <source>
        <dbReference type="ARBA" id="ARBA00023002"/>
    </source>
</evidence>
<proteinExistence type="inferred from homology"/>
<dbReference type="PANTHER" id="PTHR43391:SF82">
    <property type="entry name" value="OXIDOREDUCTASE SADH-RELATED"/>
    <property type="match status" value="1"/>
</dbReference>
<comment type="similarity">
    <text evidence="1 3">Belongs to the short-chain dehydrogenases/reductases (SDR) family.</text>
</comment>